<evidence type="ECO:0000313" key="2">
    <source>
        <dbReference type="Proteomes" id="UP001607303"/>
    </source>
</evidence>
<dbReference type="AlphaFoldDB" id="A0ABD2B564"/>
<name>A0ABD2B564_VESMC</name>
<dbReference type="Proteomes" id="UP001607303">
    <property type="component" value="Unassembled WGS sequence"/>
</dbReference>
<evidence type="ECO:0000313" key="1">
    <source>
        <dbReference type="EMBL" id="KAL2727821.1"/>
    </source>
</evidence>
<protein>
    <submittedName>
        <fullName evidence="1">Uncharacterized protein</fullName>
    </submittedName>
</protein>
<reference evidence="1 2" key="1">
    <citation type="journal article" date="2024" name="Ann. Entomol. Soc. Am.">
        <title>Genomic analyses of the southern and eastern yellowjacket wasps (Hymenoptera: Vespidae) reveal evolutionary signatures of social life.</title>
        <authorList>
            <person name="Catto M.A."/>
            <person name="Caine P.B."/>
            <person name="Orr S.E."/>
            <person name="Hunt B.G."/>
            <person name="Goodisman M.A.D."/>
        </authorList>
    </citation>
    <scope>NUCLEOTIDE SEQUENCE [LARGE SCALE GENOMIC DNA]</scope>
    <source>
        <strain evidence="1">232</strain>
        <tissue evidence="1">Head and thorax</tissue>
    </source>
</reference>
<organism evidence="1 2">
    <name type="scientific">Vespula maculifrons</name>
    <name type="common">Eastern yellow jacket</name>
    <name type="synonym">Wasp</name>
    <dbReference type="NCBI Taxonomy" id="7453"/>
    <lineage>
        <taxon>Eukaryota</taxon>
        <taxon>Metazoa</taxon>
        <taxon>Ecdysozoa</taxon>
        <taxon>Arthropoda</taxon>
        <taxon>Hexapoda</taxon>
        <taxon>Insecta</taxon>
        <taxon>Pterygota</taxon>
        <taxon>Neoptera</taxon>
        <taxon>Endopterygota</taxon>
        <taxon>Hymenoptera</taxon>
        <taxon>Apocrita</taxon>
        <taxon>Aculeata</taxon>
        <taxon>Vespoidea</taxon>
        <taxon>Vespidae</taxon>
        <taxon>Vespinae</taxon>
        <taxon>Vespula</taxon>
    </lineage>
</organism>
<comment type="caution">
    <text evidence="1">The sequence shown here is derived from an EMBL/GenBank/DDBJ whole genome shotgun (WGS) entry which is preliminary data.</text>
</comment>
<dbReference type="EMBL" id="JAYRBN010000100">
    <property type="protein sequence ID" value="KAL2727821.1"/>
    <property type="molecule type" value="Genomic_DNA"/>
</dbReference>
<sequence length="63" mass="7051">MLLIMQRTSKHSVQIKTESSSSSFWSRMPILGQDAHPASIKEDFKISLQPCEAMNKSSVVSLK</sequence>
<accession>A0ABD2B564</accession>
<keyword evidence="2" id="KW-1185">Reference proteome</keyword>
<gene>
    <name evidence="1" type="ORF">V1477_017097</name>
</gene>
<proteinExistence type="predicted"/>